<sequence length="159" mass="17571">MQAQNYTYQQDNNKAFSIGLDMPVAIRNEFFTVGAGASIKGEYPIGENLSVTAAGGYQILRVKDAYRTEEGPNKAGAFIPVKAGVKYFLGDGLYFEGEGGISIETNYAKRKYAVIALGPGLMVPMKNRSSIDFSLRYEDWGSSRIKVLGIRAAYRFDWL</sequence>
<dbReference type="EMBL" id="QWDE01000003">
    <property type="protein sequence ID" value="RFZ82079.1"/>
    <property type="molecule type" value="Genomic_DNA"/>
</dbReference>
<name>A0A3E2NM64_9SPHI</name>
<accession>A0A3E2NM64</accession>
<organism evidence="1 2">
    <name type="scientific">Mucilaginibacter terrenus</name>
    <dbReference type="NCBI Taxonomy" id="2482727"/>
    <lineage>
        <taxon>Bacteria</taxon>
        <taxon>Pseudomonadati</taxon>
        <taxon>Bacteroidota</taxon>
        <taxon>Sphingobacteriia</taxon>
        <taxon>Sphingobacteriales</taxon>
        <taxon>Sphingobacteriaceae</taxon>
        <taxon>Mucilaginibacter</taxon>
    </lineage>
</organism>
<evidence type="ECO:0008006" key="3">
    <source>
        <dbReference type="Google" id="ProtNLM"/>
    </source>
</evidence>
<gene>
    <name evidence="1" type="ORF">DYU05_15730</name>
</gene>
<dbReference type="SUPFAM" id="SSF56925">
    <property type="entry name" value="OMPA-like"/>
    <property type="match status" value="1"/>
</dbReference>
<dbReference type="Pfam" id="PF13557">
    <property type="entry name" value="Phenol_MetA_deg"/>
    <property type="match status" value="1"/>
</dbReference>
<comment type="caution">
    <text evidence="1">The sequence shown here is derived from an EMBL/GenBank/DDBJ whole genome shotgun (WGS) entry which is preliminary data.</text>
</comment>
<reference evidence="1 2" key="1">
    <citation type="submission" date="2018-08" db="EMBL/GenBank/DDBJ databases">
        <title>Mucilaginibacter terrae sp. nov., isolated from manganese diggings.</title>
        <authorList>
            <person name="Huang Y."/>
            <person name="Zhou Z."/>
        </authorList>
    </citation>
    <scope>NUCLEOTIDE SEQUENCE [LARGE SCALE GENOMIC DNA]</scope>
    <source>
        <strain evidence="1 2">ZH6</strain>
    </source>
</reference>
<protein>
    <recommendedName>
        <fullName evidence="3">Outer membrane protein beta-barrel domain-containing protein</fullName>
    </recommendedName>
</protein>
<proteinExistence type="predicted"/>
<keyword evidence="2" id="KW-1185">Reference proteome</keyword>
<evidence type="ECO:0000313" key="1">
    <source>
        <dbReference type="EMBL" id="RFZ82079.1"/>
    </source>
</evidence>
<dbReference type="InterPro" id="IPR011250">
    <property type="entry name" value="OMP/PagP_B-barrel"/>
</dbReference>
<dbReference type="InterPro" id="IPR025737">
    <property type="entry name" value="FApF"/>
</dbReference>
<dbReference type="Proteomes" id="UP000260823">
    <property type="component" value="Unassembled WGS sequence"/>
</dbReference>
<evidence type="ECO:0000313" key="2">
    <source>
        <dbReference type="Proteomes" id="UP000260823"/>
    </source>
</evidence>
<dbReference type="AlphaFoldDB" id="A0A3E2NM64"/>